<dbReference type="Proteomes" id="UP000094023">
    <property type="component" value="Unassembled WGS sequence"/>
</dbReference>
<dbReference type="STRING" id="1354337.M983_0861"/>
<sequence length="235" mass="26749">MNNTENVVEKLTLHETSEVDYHLNHLDLTQDELCLILSKALSKLLSATSDDVKNARGTLFFQEAVRSARDILRHKGFKSRYSQGLELTENGKIAIYVCSGNEHTGIVNAYPQSKNAKGEWTLDVLGLSLDNNLNQIQLDYEDNQIAFNFPVIDEKKDEENELDIWCLLHYVYQVSEFQWEVKAELSKATTHNSKNFINGFSTRLILNTKPIDPITNLGMEPEFTPEIDIDILKTG</sequence>
<organism evidence="1 2">
    <name type="scientific">Proteus myxofaciens ATCC 19692</name>
    <dbReference type="NCBI Taxonomy" id="1354337"/>
    <lineage>
        <taxon>Bacteria</taxon>
        <taxon>Pseudomonadati</taxon>
        <taxon>Pseudomonadota</taxon>
        <taxon>Gammaproteobacteria</taxon>
        <taxon>Enterobacterales</taxon>
        <taxon>Morganellaceae</taxon>
        <taxon>Proteus</taxon>
    </lineage>
</organism>
<name>A0A198GCT1_9GAMM</name>
<gene>
    <name evidence="1" type="ORF">M983_0861</name>
</gene>
<comment type="caution">
    <text evidence="1">The sequence shown here is derived from an EMBL/GenBank/DDBJ whole genome shotgun (WGS) entry which is preliminary data.</text>
</comment>
<dbReference type="RefSeq" id="WP_066747569.1">
    <property type="nucleotide sequence ID" value="NZ_LXEN01000038.1"/>
</dbReference>
<evidence type="ECO:0000313" key="2">
    <source>
        <dbReference type="Proteomes" id="UP000094023"/>
    </source>
</evidence>
<proteinExistence type="predicted"/>
<evidence type="ECO:0000313" key="1">
    <source>
        <dbReference type="EMBL" id="OAT34898.1"/>
    </source>
</evidence>
<accession>A0A198GCT1</accession>
<keyword evidence="2" id="KW-1185">Reference proteome</keyword>
<dbReference type="AlphaFoldDB" id="A0A198GCT1"/>
<dbReference type="OrthoDB" id="6625706at2"/>
<dbReference type="EMBL" id="LXEN01000038">
    <property type="protein sequence ID" value="OAT34898.1"/>
    <property type="molecule type" value="Genomic_DNA"/>
</dbReference>
<protein>
    <submittedName>
        <fullName evidence="1">Uncharacterized protein</fullName>
    </submittedName>
</protein>
<reference evidence="1 2" key="1">
    <citation type="submission" date="2016-04" db="EMBL/GenBank/DDBJ databases">
        <title>ATOL: Assembling a taxonomically balanced genome-scale reconstruction of the evolutionary history of the Enterobacteriaceae.</title>
        <authorList>
            <person name="Plunkett G.III."/>
            <person name="Neeno-Eckwall E.C."/>
            <person name="Glasner J.D."/>
            <person name="Perna N.T."/>
        </authorList>
    </citation>
    <scope>NUCLEOTIDE SEQUENCE [LARGE SCALE GENOMIC DNA]</scope>
    <source>
        <strain evidence="1 2">ATCC 19692</strain>
    </source>
</reference>